<feature type="domain" description="Transglutaminase-like" evidence="2">
    <location>
        <begin position="390"/>
        <end position="463"/>
    </location>
</feature>
<dbReference type="SUPFAM" id="SSF54001">
    <property type="entry name" value="Cysteine proteinases"/>
    <property type="match status" value="1"/>
</dbReference>
<feature type="compositionally biased region" description="Low complexity" evidence="1">
    <location>
        <begin position="72"/>
        <end position="86"/>
    </location>
</feature>
<feature type="compositionally biased region" description="Polar residues" evidence="1">
    <location>
        <begin position="263"/>
        <end position="274"/>
    </location>
</feature>
<dbReference type="AlphaFoldDB" id="A0AAD6CKX3"/>
<feature type="compositionally biased region" description="Polar residues" evidence="1">
    <location>
        <begin position="150"/>
        <end position="163"/>
    </location>
</feature>
<dbReference type="PANTHER" id="PTHR46333">
    <property type="entry name" value="CYTOKINESIS PROTEIN 3"/>
    <property type="match status" value="1"/>
</dbReference>
<reference evidence="3 4" key="1">
    <citation type="journal article" date="2023" name="IMA Fungus">
        <title>Comparative genomic study of the Penicillium genus elucidates a diverse pangenome and 15 lateral gene transfer events.</title>
        <authorList>
            <person name="Petersen C."/>
            <person name="Sorensen T."/>
            <person name="Nielsen M.R."/>
            <person name="Sondergaard T.E."/>
            <person name="Sorensen J.L."/>
            <person name="Fitzpatrick D.A."/>
            <person name="Frisvad J.C."/>
            <person name="Nielsen K.L."/>
        </authorList>
    </citation>
    <scope>NUCLEOTIDE SEQUENCE [LARGE SCALE GENOMIC DNA]</scope>
    <source>
        <strain evidence="3 4">IBT 35679</strain>
    </source>
</reference>
<name>A0AAD6CKX3_9EURO</name>
<evidence type="ECO:0000256" key="1">
    <source>
        <dbReference type="SAM" id="MobiDB-lite"/>
    </source>
</evidence>
<dbReference type="Gene3D" id="3.10.620.30">
    <property type="match status" value="1"/>
</dbReference>
<feature type="compositionally biased region" description="Low complexity" evidence="1">
    <location>
        <begin position="300"/>
        <end position="311"/>
    </location>
</feature>
<dbReference type="InterPro" id="IPR052557">
    <property type="entry name" value="CAP/Cytokinesis_protein"/>
</dbReference>
<gene>
    <name evidence="3" type="ORF">N7494_011945</name>
</gene>
<evidence type="ECO:0000313" key="3">
    <source>
        <dbReference type="EMBL" id="KAJ5525295.1"/>
    </source>
</evidence>
<proteinExistence type="predicted"/>
<accession>A0AAD6CKX3</accession>
<feature type="compositionally biased region" description="Basic and acidic residues" evidence="1">
    <location>
        <begin position="47"/>
        <end position="69"/>
    </location>
</feature>
<dbReference type="EMBL" id="JAQIZZ010000008">
    <property type="protein sequence ID" value="KAJ5525295.1"/>
    <property type="molecule type" value="Genomic_DNA"/>
</dbReference>
<comment type="caution">
    <text evidence="3">The sequence shown here is derived from an EMBL/GenBank/DDBJ whole genome shotgun (WGS) entry which is preliminary data.</text>
</comment>
<dbReference type="Pfam" id="PF01841">
    <property type="entry name" value="Transglut_core"/>
    <property type="match status" value="1"/>
</dbReference>
<dbReference type="SMART" id="SM00460">
    <property type="entry name" value="TGc"/>
    <property type="match status" value="1"/>
</dbReference>
<dbReference type="PANTHER" id="PTHR46333:SF5">
    <property type="entry name" value="TRANSGLUTAMINASE-LIKE DOMAIN-CONTAINING PROTEIN"/>
    <property type="match status" value="1"/>
</dbReference>
<dbReference type="GO" id="GO:0005737">
    <property type="term" value="C:cytoplasm"/>
    <property type="evidence" value="ECO:0007669"/>
    <property type="project" value="TreeGrafter"/>
</dbReference>
<feature type="region of interest" description="Disordered" evidence="1">
    <location>
        <begin position="1"/>
        <end position="316"/>
    </location>
</feature>
<keyword evidence="4" id="KW-1185">Reference proteome</keyword>
<evidence type="ECO:0000259" key="2">
    <source>
        <dbReference type="SMART" id="SM00460"/>
    </source>
</evidence>
<feature type="compositionally biased region" description="Low complexity" evidence="1">
    <location>
        <begin position="94"/>
        <end position="110"/>
    </location>
</feature>
<organism evidence="3 4">
    <name type="scientific">Penicillium frequentans</name>
    <dbReference type="NCBI Taxonomy" id="3151616"/>
    <lineage>
        <taxon>Eukaryota</taxon>
        <taxon>Fungi</taxon>
        <taxon>Dikarya</taxon>
        <taxon>Ascomycota</taxon>
        <taxon>Pezizomycotina</taxon>
        <taxon>Eurotiomycetes</taxon>
        <taxon>Eurotiomycetidae</taxon>
        <taxon>Eurotiales</taxon>
        <taxon>Aspergillaceae</taxon>
        <taxon>Penicillium</taxon>
    </lineage>
</organism>
<protein>
    <recommendedName>
        <fullName evidence="2">Transglutaminase-like domain-containing protein</fullName>
    </recommendedName>
</protein>
<dbReference type="Proteomes" id="UP001220324">
    <property type="component" value="Unassembled WGS sequence"/>
</dbReference>
<sequence>MLGHNDRRCAPPPTPSPRPELKPKPKVPPALPTRKDRPPPPPPARSDFAERRPALPPRRPTEDQSRRPSIESVTSDASHSTTATTVNSLGRGASTTSVNSTSTTGTTGSGRIKAPAWGETELPVLPPRRIREDPIDVQPPSRSESKSDSRLNGLTNGLTSKLSSLRGKGASPSPTVRPSRPALPTRSSIRSEKSPAPPPLPVRRPSGLDAPTYRPDETNEPEQEDRPSLPARRLPPPANATALDNIRQSGFGGLKTPNLPVRPNSTPASNTSPNGVPPPIPHGSRPDLSRLQATKPKFHGSSPGAAQPPSSTTECLVCRDFSGPDARGAQYPRASLPTQDLGWLANELTAPFPSLTDKARAIFSWMHHNIHYDTVAFFNDNVKPSTPQNTLATGLAVCEGYAGLYAVLATKAGLEAVVIGGADKGFGYVPLAPGARPPPFKTTHAWNAVKIDGGRWKLVDPCWGSGYVNGKGMPYEPKYNPAYFSMSNEEFGLKHYPENTGYLYREDGRFVSYEEYIVINPDMPTGLKAIKTFSDADKHSIGRRTLQPEGGEISVYSAQSPLRFQFGLVCEHWTLARHSRLKPALFLLMIKGVDGRKDDRLVFRHMPGSGPGGGGEFWYVDVDPRKLGAPGQKVLLAVLTKFGERTDCRGITAEEYESQCGRVGMAWAYIAQWELVK</sequence>
<dbReference type="InterPro" id="IPR002931">
    <property type="entry name" value="Transglutaminase-like"/>
</dbReference>
<evidence type="ECO:0000313" key="4">
    <source>
        <dbReference type="Proteomes" id="UP001220324"/>
    </source>
</evidence>
<dbReference type="InterPro" id="IPR038765">
    <property type="entry name" value="Papain-like_cys_pep_sf"/>
</dbReference>